<name>A0A1M2UUA9_MARNT</name>
<accession>A0A1M2UUA9</accession>
<evidence type="ECO:0000256" key="1">
    <source>
        <dbReference type="SAM" id="MobiDB-lite"/>
    </source>
</evidence>
<dbReference type="Proteomes" id="UP000183986">
    <property type="component" value="Unassembled WGS sequence"/>
</dbReference>
<sequence length="105" mass="12618">MKEHVLLDEEFDGGTYVYLKTPHTRSKESERWFGVVDLKETWTYHWDVRIQVQIHAEEGKAPMVFPTPDPEDPLTYNKDDPKHVQPDFSKKGRPFWYEEQVRYYG</sequence>
<dbReference type="EMBL" id="MPKY01000001">
    <property type="protein sequence ID" value="OJS98931.1"/>
    <property type="molecule type" value="Genomic_DNA"/>
</dbReference>
<evidence type="ECO:0000313" key="3">
    <source>
        <dbReference type="Proteomes" id="UP000183986"/>
    </source>
</evidence>
<keyword evidence="3" id="KW-1185">Reference proteome</keyword>
<protein>
    <submittedName>
        <fullName evidence="2">Uncharacterized protein</fullName>
    </submittedName>
</protein>
<organism evidence="2 3">
    <name type="scientific">Marinobacter nauticus</name>
    <name type="common">Marinobacter hydrocarbonoclasticus</name>
    <name type="synonym">Marinobacter aquaeolei</name>
    <dbReference type="NCBI Taxonomy" id="2743"/>
    <lineage>
        <taxon>Bacteria</taxon>
        <taxon>Pseudomonadati</taxon>
        <taxon>Pseudomonadota</taxon>
        <taxon>Gammaproteobacteria</taxon>
        <taxon>Pseudomonadales</taxon>
        <taxon>Marinobacteraceae</taxon>
        <taxon>Marinobacter</taxon>
    </lineage>
</organism>
<feature type="region of interest" description="Disordered" evidence="1">
    <location>
        <begin position="61"/>
        <end position="83"/>
    </location>
</feature>
<dbReference type="AlphaFoldDB" id="A0A1M2UUA9"/>
<proteinExistence type="predicted"/>
<evidence type="ECO:0000313" key="2">
    <source>
        <dbReference type="EMBL" id="OJS98931.1"/>
    </source>
</evidence>
<comment type="caution">
    <text evidence="2">The sequence shown here is derived from an EMBL/GenBank/DDBJ whole genome shotgun (WGS) entry which is preliminary data.</text>
</comment>
<gene>
    <name evidence="2" type="ORF">BEE62_01750</name>
</gene>
<reference evidence="2" key="1">
    <citation type="submission" date="2016-11" db="EMBL/GenBank/DDBJ databases">
        <title>Draft Genome Sequence of Marinobacter hydrocarbonoclasticus strain STW2, a polyaromatic aromatic hydrocarbon degrading and denitrifying bacterium from rhizosphere of Seagrass Enhalus acodoides.</title>
        <authorList>
            <person name="Ling J."/>
            <person name="Dong J."/>
        </authorList>
    </citation>
    <scope>NUCLEOTIDE SEQUENCE [LARGE SCALE GENOMIC DNA]</scope>
    <source>
        <strain evidence="2">STW2</strain>
    </source>
</reference>